<evidence type="ECO:0000256" key="1">
    <source>
        <dbReference type="SAM" id="Coils"/>
    </source>
</evidence>
<dbReference type="Proteomes" id="UP001626550">
    <property type="component" value="Unassembled WGS sequence"/>
</dbReference>
<dbReference type="EMBL" id="JBJKFK010000039">
    <property type="protein sequence ID" value="KAL3320635.1"/>
    <property type="molecule type" value="Genomic_DNA"/>
</dbReference>
<protein>
    <submittedName>
        <fullName evidence="2">Uncharacterized protein</fullName>
    </submittedName>
</protein>
<keyword evidence="1" id="KW-0175">Coiled coil</keyword>
<keyword evidence="3" id="KW-1185">Reference proteome</keyword>
<comment type="caution">
    <text evidence="2">The sequence shown here is derived from an EMBL/GenBank/DDBJ whole genome shotgun (WGS) entry which is preliminary data.</text>
</comment>
<name>A0ABD2QM69_9PLAT</name>
<feature type="coiled-coil region" evidence="1">
    <location>
        <begin position="211"/>
        <end position="238"/>
    </location>
</feature>
<accession>A0ABD2QM69</accession>
<organism evidence="2 3">
    <name type="scientific">Cichlidogyrus casuarinus</name>
    <dbReference type="NCBI Taxonomy" id="1844966"/>
    <lineage>
        <taxon>Eukaryota</taxon>
        <taxon>Metazoa</taxon>
        <taxon>Spiralia</taxon>
        <taxon>Lophotrochozoa</taxon>
        <taxon>Platyhelminthes</taxon>
        <taxon>Monogenea</taxon>
        <taxon>Monopisthocotylea</taxon>
        <taxon>Dactylogyridea</taxon>
        <taxon>Ancyrocephalidae</taxon>
        <taxon>Cichlidogyrus</taxon>
    </lineage>
</organism>
<reference evidence="2 3" key="1">
    <citation type="submission" date="2024-11" db="EMBL/GenBank/DDBJ databases">
        <title>Adaptive evolution of stress response genes in parasites aligns with host niche diversity.</title>
        <authorList>
            <person name="Hahn C."/>
            <person name="Resl P."/>
        </authorList>
    </citation>
    <scope>NUCLEOTIDE SEQUENCE [LARGE SCALE GENOMIC DNA]</scope>
    <source>
        <strain evidence="2">EGGRZ-B1_66</strain>
        <tissue evidence="2">Body</tissue>
    </source>
</reference>
<evidence type="ECO:0000313" key="2">
    <source>
        <dbReference type="EMBL" id="KAL3320635.1"/>
    </source>
</evidence>
<evidence type="ECO:0000313" key="3">
    <source>
        <dbReference type="Proteomes" id="UP001626550"/>
    </source>
</evidence>
<sequence length="271" mass="31934">MPPKKKTKEKGKEPEIAEVDDSDIFVDKEELLNEKLQKKQQLKVLSVRLTAESHEYMEYNDKKQLKIDSHITTLSKYNGSQINQLQDQEDNCMKNYTDRRKVLEDLLKERNRELNEKQDILEGFGVVICKKQELTKEMHELERDIRKTRSDSSSELSKLKKYLEIERNVYENVSKQRINAVARNAYEEGIGLLSKETVLKMKANSRMRRELQSIMEEIKVTNLRIKNLEKQNENLIKSCIISRAACRMEEDKRKKLVTLITEPQQINVFLS</sequence>
<gene>
    <name evidence="2" type="ORF">Ciccas_000672</name>
</gene>
<dbReference type="AlphaFoldDB" id="A0ABD2QM69"/>
<feature type="coiled-coil region" evidence="1">
    <location>
        <begin position="93"/>
        <end position="151"/>
    </location>
</feature>
<proteinExistence type="predicted"/>